<gene>
    <name evidence="2" type="ORF">PIBRA_LOCUS10027</name>
</gene>
<feature type="region of interest" description="Disordered" evidence="1">
    <location>
        <begin position="1"/>
        <end position="43"/>
    </location>
</feature>
<keyword evidence="3" id="KW-1185">Reference proteome</keyword>
<evidence type="ECO:0000313" key="3">
    <source>
        <dbReference type="Proteomes" id="UP001152562"/>
    </source>
</evidence>
<sequence length="125" mass="14348">MRRALPNSGTADGLYSMPSATDQTPKFSCHTSSLHRVQPNAKRSRDFGEVYRKTTYLLLEINNIDIPPELEQQTEYTSALEDCNNVANRQKKKKEKTTEISPETEKLIEETEAHKNSHLEEDIRI</sequence>
<dbReference type="EMBL" id="CALOZG010000035">
    <property type="protein sequence ID" value="CAH4033781.1"/>
    <property type="molecule type" value="Genomic_DNA"/>
</dbReference>
<dbReference type="AlphaFoldDB" id="A0A9P0XGB1"/>
<dbReference type="Proteomes" id="UP001152562">
    <property type="component" value="Unassembled WGS sequence"/>
</dbReference>
<name>A0A9P0XGB1_PIEBR</name>
<proteinExistence type="predicted"/>
<feature type="compositionally biased region" description="Polar residues" evidence="1">
    <location>
        <begin position="18"/>
        <end position="35"/>
    </location>
</feature>
<comment type="caution">
    <text evidence="2">The sequence shown here is derived from an EMBL/GenBank/DDBJ whole genome shotgun (WGS) entry which is preliminary data.</text>
</comment>
<evidence type="ECO:0000313" key="2">
    <source>
        <dbReference type="EMBL" id="CAH4033781.1"/>
    </source>
</evidence>
<reference evidence="2" key="1">
    <citation type="submission" date="2022-05" db="EMBL/GenBank/DDBJ databases">
        <authorList>
            <person name="Okamura Y."/>
        </authorList>
    </citation>
    <scope>NUCLEOTIDE SEQUENCE</scope>
</reference>
<protein>
    <submittedName>
        <fullName evidence="2">Uncharacterized protein</fullName>
    </submittedName>
</protein>
<accession>A0A9P0XGB1</accession>
<organism evidence="2 3">
    <name type="scientific">Pieris brassicae</name>
    <name type="common">White butterfly</name>
    <name type="synonym">Large white butterfly</name>
    <dbReference type="NCBI Taxonomy" id="7116"/>
    <lineage>
        <taxon>Eukaryota</taxon>
        <taxon>Metazoa</taxon>
        <taxon>Ecdysozoa</taxon>
        <taxon>Arthropoda</taxon>
        <taxon>Hexapoda</taxon>
        <taxon>Insecta</taxon>
        <taxon>Pterygota</taxon>
        <taxon>Neoptera</taxon>
        <taxon>Endopterygota</taxon>
        <taxon>Lepidoptera</taxon>
        <taxon>Glossata</taxon>
        <taxon>Ditrysia</taxon>
        <taxon>Papilionoidea</taxon>
        <taxon>Pieridae</taxon>
        <taxon>Pierinae</taxon>
        <taxon>Pieris</taxon>
    </lineage>
</organism>
<evidence type="ECO:0000256" key="1">
    <source>
        <dbReference type="SAM" id="MobiDB-lite"/>
    </source>
</evidence>